<feature type="compositionally biased region" description="Polar residues" evidence="1">
    <location>
        <begin position="31"/>
        <end position="41"/>
    </location>
</feature>
<gene>
    <name evidence="2" type="ORF">LCGC14_2907110</name>
</gene>
<organism evidence="2">
    <name type="scientific">marine sediment metagenome</name>
    <dbReference type="NCBI Taxonomy" id="412755"/>
    <lineage>
        <taxon>unclassified sequences</taxon>
        <taxon>metagenomes</taxon>
        <taxon>ecological metagenomes</taxon>
    </lineage>
</organism>
<evidence type="ECO:0008006" key="3">
    <source>
        <dbReference type="Google" id="ProtNLM"/>
    </source>
</evidence>
<dbReference type="AlphaFoldDB" id="A0A0F8XSN9"/>
<accession>A0A0F8XSN9</accession>
<evidence type="ECO:0000256" key="1">
    <source>
        <dbReference type="SAM" id="MobiDB-lite"/>
    </source>
</evidence>
<dbReference type="PANTHER" id="PTHR40980:SF4">
    <property type="entry name" value="TONB-DEPENDENT RECEPTOR-LIKE BETA-BARREL DOMAIN-CONTAINING PROTEIN"/>
    <property type="match status" value="1"/>
</dbReference>
<name>A0A0F8XSN9_9ZZZZ</name>
<feature type="region of interest" description="Disordered" evidence="1">
    <location>
        <begin position="25"/>
        <end position="49"/>
    </location>
</feature>
<protein>
    <recommendedName>
        <fullName evidence="3">TonB-dependent receptor plug domain-containing protein</fullName>
    </recommendedName>
</protein>
<sequence>MKSMRLSAIAAALMVAMPLYAQTADPAQPKLDNNTQQATADTEQESKKAAQVAEDDIEIIAVTGVYQADLKARAMERDAKAFSSVIATDDMGNFVDQNVAESLRRIPGVTLERSEGEGKYIA</sequence>
<evidence type="ECO:0000313" key="2">
    <source>
        <dbReference type="EMBL" id="KKK72117.1"/>
    </source>
</evidence>
<dbReference type="EMBL" id="LAZR01057414">
    <property type="protein sequence ID" value="KKK72117.1"/>
    <property type="molecule type" value="Genomic_DNA"/>
</dbReference>
<comment type="caution">
    <text evidence="2">The sequence shown here is derived from an EMBL/GenBank/DDBJ whole genome shotgun (WGS) entry which is preliminary data.</text>
</comment>
<dbReference type="PANTHER" id="PTHR40980">
    <property type="entry name" value="PLUG DOMAIN-CONTAINING PROTEIN"/>
    <property type="match status" value="1"/>
</dbReference>
<proteinExistence type="predicted"/>
<dbReference type="SUPFAM" id="SSF56935">
    <property type="entry name" value="Porins"/>
    <property type="match status" value="1"/>
</dbReference>
<feature type="non-terminal residue" evidence="2">
    <location>
        <position position="122"/>
    </location>
</feature>
<reference evidence="2" key="1">
    <citation type="journal article" date="2015" name="Nature">
        <title>Complex archaea that bridge the gap between prokaryotes and eukaryotes.</title>
        <authorList>
            <person name="Spang A."/>
            <person name="Saw J.H."/>
            <person name="Jorgensen S.L."/>
            <person name="Zaremba-Niedzwiedzka K."/>
            <person name="Martijn J."/>
            <person name="Lind A.E."/>
            <person name="van Eijk R."/>
            <person name="Schleper C."/>
            <person name="Guy L."/>
            <person name="Ettema T.J."/>
        </authorList>
    </citation>
    <scope>NUCLEOTIDE SEQUENCE</scope>
</reference>